<evidence type="ECO:0000313" key="4">
    <source>
        <dbReference type="Proteomes" id="UP000184001"/>
    </source>
</evidence>
<dbReference type="Proteomes" id="UP000184001">
    <property type="component" value="Unassembled WGS sequence"/>
</dbReference>
<dbReference type="InterPro" id="IPR004564">
    <property type="entry name" value="OM_lipoprot_carrier_LolA-like"/>
</dbReference>
<evidence type="ECO:0000256" key="1">
    <source>
        <dbReference type="ARBA" id="ARBA00022729"/>
    </source>
</evidence>
<keyword evidence="1 2" id="KW-0732">Signal</keyword>
<evidence type="ECO:0000313" key="3">
    <source>
        <dbReference type="EMBL" id="SHI70557.1"/>
    </source>
</evidence>
<protein>
    <submittedName>
        <fullName evidence="3">Outer membrane lipoprotein-sorting protein</fullName>
    </submittedName>
</protein>
<feature type="chain" id="PRO_5034920968" evidence="2">
    <location>
        <begin position="19"/>
        <end position="207"/>
    </location>
</feature>
<dbReference type="AlphaFoldDB" id="A0A8G2C7U5"/>
<dbReference type="Gene3D" id="2.50.20.10">
    <property type="entry name" value="Lipoprotein localisation LolA/LolB/LppX"/>
    <property type="match status" value="1"/>
</dbReference>
<gene>
    <name evidence="3" type="ORF">SAMN05660830_00721</name>
</gene>
<dbReference type="InterPro" id="IPR029046">
    <property type="entry name" value="LolA/LolB/LppX"/>
</dbReference>
<sequence length="207" mass="23027">MRTIFMSFLMLVCLAVPATSFSKEASLFDRIKLANANVSVVKAAFEQSSKLALFNDPLVVTGELVLQKPQNLRWEYTSPSASGFILNKNGGLQWCSTGKNCSVVRSELSPSLRVMANQMLLWVNIDEETLTEDFHIKITESKNPTILLQPKDEDMAKFIRSIAIELPESLRGVKDITVTEANDSVITLKFGKTLINPEIAPTTFKMP</sequence>
<proteinExistence type="predicted"/>
<keyword evidence="3" id="KW-0449">Lipoprotein</keyword>
<dbReference type="EMBL" id="FQZR01000002">
    <property type="protein sequence ID" value="SHI70557.1"/>
    <property type="molecule type" value="Genomic_DNA"/>
</dbReference>
<feature type="signal peptide" evidence="2">
    <location>
        <begin position="1"/>
        <end position="18"/>
    </location>
</feature>
<dbReference type="CDD" id="cd16325">
    <property type="entry name" value="LolA"/>
    <property type="match status" value="1"/>
</dbReference>
<organism evidence="3 4">
    <name type="scientific">Halodesulfovibrio aestuarii</name>
    <dbReference type="NCBI Taxonomy" id="126333"/>
    <lineage>
        <taxon>Bacteria</taxon>
        <taxon>Pseudomonadati</taxon>
        <taxon>Thermodesulfobacteriota</taxon>
        <taxon>Desulfovibrionia</taxon>
        <taxon>Desulfovibrionales</taxon>
        <taxon>Desulfovibrionaceae</taxon>
        <taxon>Halodesulfovibrio</taxon>
    </lineage>
</organism>
<evidence type="ECO:0000256" key="2">
    <source>
        <dbReference type="SAM" id="SignalP"/>
    </source>
</evidence>
<accession>A0A8G2C7U5</accession>
<dbReference type="Pfam" id="PF03548">
    <property type="entry name" value="LolA"/>
    <property type="match status" value="1"/>
</dbReference>
<dbReference type="PANTHER" id="PTHR35869">
    <property type="entry name" value="OUTER-MEMBRANE LIPOPROTEIN CARRIER PROTEIN"/>
    <property type="match status" value="1"/>
</dbReference>
<name>A0A8G2C7U5_9BACT</name>
<reference evidence="3 4" key="1">
    <citation type="submission" date="2016-11" db="EMBL/GenBank/DDBJ databases">
        <authorList>
            <person name="Varghese N."/>
            <person name="Submissions S."/>
        </authorList>
    </citation>
    <scope>NUCLEOTIDE SEQUENCE [LARGE SCALE GENOMIC DNA]</scope>
    <source>
        <strain evidence="3 4">DSM 17919</strain>
    </source>
</reference>
<dbReference type="RefSeq" id="WP_020001846.1">
    <property type="nucleotide sequence ID" value="NZ_CP192219.1"/>
</dbReference>
<dbReference type="PANTHER" id="PTHR35869:SF1">
    <property type="entry name" value="OUTER-MEMBRANE LIPOPROTEIN CARRIER PROTEIN"/>
    <property type="match status" value="1"/>
</dbReference>
<comment type="caution">
    <text evidence="3">The sequence shown here is derived from an EMBL/GenBank/DDBJ whole genome shotgun (WGS) entry which is preliminary data.</text>
</comment>
<dbReference type="SUPFAM" id="SSF89392">
    <property type="entry name" value="Prokaryotic lipoproteins and lipoprotein localization factors"/>
    <property type="match status" value="1"/>
</dbReference>